<evidence type="ECO:0008006" key="4">
    <source>
        <dbReference type="Google" id="ProtNLM"/>
    </source>
</evidence>
<keyword evidence="3" id="KW-1185">Reference proteome</keyword>
<sequence length="338" mass="38983">MSTGMQPYDAYRNWSGGRISDQYWRSRYYFLASRGYTLRDHFRPERESSGDTDPVCDFRQRPYLDAPDGIDARSEDGSFVVVRRMETTSQELALLLRFSQPSMRSNPWNHCTPIHTTFDDPDDPFATFVVTPLLCPSEEVRFRNVDDIFNFIANILEGVAFFHAHGISHVIPAPSELPFPLGFDIAKVVDWGTVDPTFLSLSAKYVTDIWMHSEFRVYFAHLHHCKVEHPNAAVAPQAEQTDKPSPHDAQCAEGSTPMSMSLGGPATMTQDMKQDVVAVSARFIRRFRKRNEIALYFLTDFEEMLETQDPPDAVTALRKWRKLQYSLTWIKRRFWPVR</sequence>
<reference evidence="2 3" key="1">
    <citation type="submission" date="2018-11" db="EMBL/GenBank/DDBJ databases">
        <title>Genome assembly of Steccherinum ochraceum LE-BIN_3174, the white-rot fungus of the Steccherinaceae family (The Residual Polyporoid clade, Polyporales, Basidiomycota).</title>
        <authorList>
            <person name="Fedorova T.V."/>
            <person name="Glazunova O.A."/>
            <person name="Landesman E.O."/>
            <person name="Moiseenko K.V."/>
            <person name="Psurtseva N.V."/>
            <person name="Savinova O.S."/>
            <person name="Shakhova N.V."/>
            <person name="Tyazhelova T.V."/>
            <person name="Vasina D.V."/>
        </authorList>
    </citation>
    <scope>NUCLEOTIDE SEQUENCE [LARGE SCALE GENOMIC DNA]</scope>
    <source>
        <strain evidence="2 3">LE-BIN_3174</strain>
    </source>
</reference>
<feature type="region of interest" description="Disordered" evidence="1">
    <location>
        <begin position="236"/>
        <end position="256"/>
    </location>
</feature>
<dbReference type="AlphaFoldDB" id="A0A4R0RHG6"/>
<organism evidence="2 3">
    <name type="scientific">Steccherinum ochraceum</name>
    <dbReference type="NCBI Taxonomy" id="92696"/>
    <lineage>
        <taxon>Eukaryota</taxon>
        <taxon>Fungi</taxon>
        <taxon>Dikarya</taxon>
        <taxon>Basidiomycota</taxon>
        <taxon>Agaricomycotina</taxon>
        <taxon>Agaricomycetes</taxon>
        <taxon>Polyporales</taxon>
        <taxon>Steccherinaceae</taxon>
        <taxon>Steccherinum</taxon>
    </lineage>
</organism>
<proteinExistence type="predicted"/>
<protein>
    <recommendedName>
        <fullName evidence="4">Protein kinase domain-containing protein</fullName>
    </recommendedName>
</protein>
<dbReference type="OrthoDB" id="5987198at2759"/>
<dbReference type="Proteomes" id="UP000292702">
    <property type="component" value="Unassembled WGS sequence"/>
</dbReference>
<gene>
    <name evidence="2" type="ORF">EIP91_004318</name>
</gene>
<evidence type="ECO:0000313" key="2">
    <source>
        <dbReference type="EMBL" id="TCD64249.1"/>
    </source>
</evidence>
<dbReference type="STRING" id="92696.A0A4R0RHG6"/>
<accession>A0A4R0RHG6</accession>
<dbReference type="EMBL" id="RWJN01000247">
    <property type="protein sequence ID" value="TCD64249.1"/>
    <property type="molecule type" value="Genomic_DNA"/>
</dbReference>
<name>A0A4R0RHG6_9APHY</name>
<comment type="caution">
    <text evidence="2">The sequence shown here is derived from an EMBL/GenBank/DDBJ whole genome shotgun (WGS) entry which is preliminary data.</text>
</comment>
<evidence type="ECO:0000313" key="3">
    <source>
        <dbReference type="Proteomes" id="UP000292702"/>
    </source>
</evidence>
<evidence type="ECO:0000256" key="1">
    <source>
        <dbReference type="SAM" id="MobiDB-lite"/>
    </source>
</evidence>